<dbReference type="GO" id="GO:0015074">
    <property type="term" value="P:DNA integration"/>
    <property type="evidence" value="ECO:0007669"/>
    <property type="project" value="InterPro"/>
</dbReference>
<evidence type="ECO:0000259" key="1">
    <source>
        <dbReference type="PROSITE" id="PS50994"/>
    </source>
</evidence>
<feature type="domain" description="Integrase catalytic" evidence="1">
    <location>
        <begin position="1"/>
        <end position="163"/>
    </location>
</feature>
<name>A0A8J6CX96_9ROSI</name>
<dbReference type="EMBL" id="JAHUZN010000006">
    <property type="protein sequence ID" value="KAG8490837.1"/>
    <property type="molecule type" value="Genomic_DNA"/>
</dbReference>
<dbReference type="Gene3D" id="3.30.420.10">
    <property type="entry name" value="Ribonuclease H-like superfamily/Ribonuclease H"/>
    <property type="match status" value="1"/>
</dbReference>
<protein>
    <recommendedName>
        <fullName evidence="1">Integrase catalytic domain-containing protein</fullName>
    </recommendedName>
</protein>
<dbReference type="InterPro" id="IPR012337">
    <property type="entry name" value="RNaseH-like_sf"/>
</dbReference>
<sequence length="225" mass="26716">MDFVTGIPLSSKKKDAIWVIVDWLTKSAHFIPVRMDYPLDRLAELYVFEIVRLHRMSVSIISYRDPLFTSRFWNKLQEALGTQMHFSTAFHPRTDDQSERVILILKDMLRCCVLEFEGNWESLKVAFDRQKSYADLKRKEIEFQVGDKVFLKMSPWKKVLQFGHKGKLCPRFIRPYEITERIGLVAYQFALPPELYRIHNVFHLSMLWLYQSDLLHITSLTEVEI</sequence>
<dbReference type="OrthoDB" id="1738613at2759"/>
<dbReference type="PANTHER" id="PTHR46148">
    <property type="entry name" value="CHROMO DOMAIN-CONTAINING PROTEIN"/>
    <property type="match status" value="1"/>
</dbReference>
<dbReference type="Proteomes" id="UP000701853">
    <property type="component" value="Chromosome 6"/>
</dbReference>
<dbReference type="PROSITE" id="PS50994">
    <property type="entry name" value="INTEGRASE"/>
    <property type="match status" value="1"/>
</dbReference>
<organism evidence="2 3">
    <name type="scientific">Gossypium anomalum</name>
    <dbReference type="NCBI Taxonomy" id="47600"/>
    <lineage>
        <taxon>Eukaryota</taxon>
        <taxon>Viridiplantae</taxon>
        <taxon>Streptophyta</taxon>
        <taxon>Embryophyta</taxon>
        <taxon>Tracheophyta</taxon>
        <taxon>Spermatophyta</taxon>
        <taxon>Magnoliopsida</taxon>
        <taxon>eudicotyledons</taxon>
        <taxon>Gunneridae</taxon>
        <taxon>Pentapetalae</taxon>
        <taxon>rosids</taxon>
        <taxon>malvids</taxon>
        <taxon>Malvales</taxon>
        <taxon>Malvaceae</taxon>
        <taxon>Malvoideae</taxon>
        <taxon>Gossypium</taxon>
    </lineage>
</organism>
<dbReference type="PANTHER" id="PTHR46148:SF44">
    <property type="entry name" value="GAG-POL POLYPROTEIN"/>
    <property type="match status" value="1"/>
</dbReference>
<accession>A0A8J6CX96</accession>
<keyword evidence="3" id="KW-1185">Reference proteome</keyword>
<dbReference type="GO" id="GO:0003676">
    <property type="term" value="F:nucleic acid binding"/>
    <property type="evidence" value="ECO:0007669"/>
    <property type="project" value="InterPro"/>
</dbReference>
<reference evidence="2 3" key="1">
    <citation type="journal article" date="2021" name="bioRxiv">
        <title>The Gossypium anomalum genome as a resource for cotton improvement and evolutionary analysis of hybrid incompatibility.</title>
        <authorList>
            <person name="Grover C.E."/>
            <person name="Yuan D."/>
            <person name="Arick M.A."/>
            <person name="Miller E.R."/>
            <person name="Hu G."/>
            <person name="Peterson D.G."/>
            <person name="Wendel J.F."/>
            <person name="Udall J.A."/>
        </authorList>
    </citation>
    <scope>NUCLEOTIDE SEQUENCE [LARGE SCALE GENOMIC DNA]</scope>
    <source>
        <strain evidence="2">JFW-Udall</strain>
        <tissue evidence="2">Leaf</tissue>
    </source>
</reference>
<dbReference type="InterPro" id="IPR056924">
    <property type="entry name" value="SH3_Tf2-1"/>
</dbReference>
<dbReference type="InterPro" id="IPR001584">
    <property type="entry name" value="Integrase_cat-core"/>
</dbReference>
<dbReference type="InterPro" id="IPR036397">
    <property type="entry name" value="RNaseH_sf"/>
</dbReference>
<evidence type="ECO:0000313" key="3">
    <source>
        <dbReference type="Proteomes" id="UP000701853"/>
    </source>
</evidence>
<evidence type="ECO:0000313" key="2">
    <source>
        <dbReference type="EMBL" id="KAG8490837.1"/>
    </source>
</evidence>
<proteinExistence type="predicted"/>
<dbReference type="SUPFAM" id="SSF53098">
    <property type="entry name" value="Ribonuclease H-like"/>
    <property type="match status" value="1"/>
</dbReference>
<dbReference type="Pfam" id="PF24626">
    <property type="entry name" value="SH3_Tf2-1"/>
    <property type="match status" value="1"/>
</dbReference>
<gene>
    <name evidence="2" type="ORF">CXB51_014025</name>
</gene>
<comment type="caution">
    <text evidence="2">The sequence shown here is derived from an EMBL/GenBank/DDBJ whole genome shotgun (WGS) entry which is preliminary data.</text>
</comment>
<dbReference type="AlphaFoldDB" id="A0A8J6CX96"/>